<dbReference type="Proteomes" id="UP000594263">
    <property type="component" value="Unplaced"/>
</dbReference>
<name>A0A7N0TX17_KALFE</name>
<evidence type="ECO:0000313" key="1">
    <source>
        <dbReference type="EnsemblPlants" id="Kaladp0047s0159.1.v1.1"/>
    </source>
</evidence>
<dbReference type="OMA" id="CECAGEA"/>
<keyword evidence="2" id="KW-1185">Reference proteome</keyword>
<dbReference type="PANTHER" id="PTHR34145">
    <property type="entry name" value="OS02G0105600 PROTEIN"/>
    <property type="match status" value="1"/>
</dbReference>
<accession>A0A7N0TX17</accession>
<evidence type="ECO:0000313" key="2">
    <source>
        <dbReference type="Proteomes" id="UP000594263"/>
    </source>
</evidence>
<organism evidence="1 2">
    <name type="scientific">Kalanchoe fedtschenkoi</name>
    <name type="common">Lavender scallops</name>
    <name type="synonym">South American air plant</name>
    <dbReference type="NCBI Taxonomy" id="63787"/>
    <lineage>
        <taxon>Eukaryota</taxon>
        <taxon>Viridiplantae</taxon>
        <taxon>Streptophyta</taxon>
        <taxon>Embryophyta</taxon>
        <taxon>Tracheophyta</taxon>
        <taxon>Spermatophyta</taxon>
        <taxon>Magnoliopsida</taxon>
        <taxon>eudicotyledons</taxon>
        <taxon>Gunneridae</taxon>
        <taxon>Pentapetalae</taxon>
        <taxon>Saxifragales</taxon>
        <taxon>Crassulaceae</taxon>
        <taxon>Kalanchoe</taxon>
    </lineage>
</organism>
<proteinExistence type="predicted"/>
<protein>
    <recommendedName>
        <fullName evidence="3">F-box protein</fullName>
    </recommendedName>
</protein>
<dbReference type="InterPro" id="IPR032675">
    <property type="entry name" value="LRR_dom_sf"/>
</dbReference>
<sequence>MVLSVEQLEELVVYCSFSPAGLTSWLAAAQQSLTSLELRMDSLGEHESPLDGVSKTDCINLAKNLNSLKLWGALMTESPKWDGFEKLQTLEIVGARFEDDSLSSALQACPNLTNLLLLGCDGVRSVSIELPLLEQCKLDFYGDGNCSLSVLSSKLRSLEVQGCGWIRVPETQCLASLSISNSAGRVYKVDFGKLSSLEFLSIRGIQWCWDAISKTLQLATEVKHLFMKVEFTGDYETLHPFPAINFVDFFNSHQKLEKFDIHGAMFAALCQRNSLKNVDSSFEIPCLTEVVITVRSPLNAEQKMCTLESLVKYGRRLESMVIKILQMKSNHSSADDFFEEICKFSHLHRKIVRIE</sequence>
<dbReference type="Gene3D" id="3.80.10.10">
    <property type="entry name" value="Ribonuclease Inhibitor"/>
    <property type="match status" value="2"/>
</dbReference>
<reference evidence="1" key="1">
    <citation type="submission" date="2021-01" db="UniProtKB">
        <authorList>
            <consortium name="EnsemblPlants"/>
        </authorList>
    </citation>
    <scope>IDENTIFICATION</scope>
</reference>
<dbReference type="EnsemblPlants" id="Kaladp0047s0159.1.v1.1">
    <property type="protein sequence ID" value="Kaladp0047s0159.1.v1.1"/>
    <property type="gene ID" value="Kaladp0047s0159.v1.1"/>
</dbReference>
<dbReference type="Gramene" id="Kaladp0047s0159.1.v1.1">
    <property type="protein sequence ID" value="Kaladp0047s0159.1.v1.1"/>
    <property type="gene ID" value="Kaladp0047s0159.v1.1"/>
</dbReference>
<dbReference type="InterPro" id="IPR053772">
    <property type="entry name" value="At1g61320/At1g61330-like"/>
</dbReference>
<evidence type="ECO:0008006" key="3">
    <source>
        <dbReference type="Google" id="ProtNLM"/>
    </source>
</evidence>
<dbReference type="PANTHER" id="PTHR34145:SF28">
    <property type="entry name" value="F-BOX DOMAIN-CONTAINING PROTEIN"/>
    <property type="match status" value="1"/>
</dbReference>
<dbReference type="SUPFAM" id="SSF52047">
    <property type="entry name" value="RNI-like"/>
    <property type="match status" value="1"/>
</dbReference>
<dbReference type="AlphaFoldDB" id="A0A7N0TX17"/>